<evidence type="ECO:0000256" key="1">
    <source>
        <dbReference type="ARBA" id="ARBA00010643"/>
    </source>
</evidence>
<feature type="binding site" evidence="7">
    <location>
        <position position="191"/>
    </location>
    <ligand>
        <name>[2Fe-2S] cluster</name>
        <dbReference type="ChEBI" id="CHEBI:190135"/>
    </ligand>
</feature>
<evidence type="ECO:0000256" key="7">
    <source>
        <dbReference type="PIRSR" id="PIRSR000216-1"/>
    </source>
</evidence>
<evidence type="ECO:0000313" key="8">
    <source>
        <dbReference type="EMBL" id="ACB74830.1"/>
    </source>
</evidence>
<dbReference type="KEGG" id="ote:Oter_1546"/>
<dbReference type="RefSeq" id="WP_012374368.1">
    <property type="nucleotide sequence ID" value="NC_010571.1"/>
</dbReference>
<dbReference type="Gene3D" id="1.10.10.1590">
    <property type="entry name" value="NADH-quinone oxidoreductase subunit E"/>
    <property type="match status" value="1"/>
</dbReference>
<keyword evidence="3 7" id="KW-0479">Metal-binding</keyword>
<evidence type="ECO:0000256" key="5">
    <source>
        <dbReference type="ARBA" id="ARBA00023014"/>
    </source>
</evidence>
<dbReference type="Gene3D" id="3.40.30.10">
    <property type="entry name" value="Glutaredoxin"/>
    <property type="match status" value="1"/>
</dbReference>
<sequence length="228" mass="25104">MNASPPRSSEVSGTPESRPVAEFDEAALLGLLDETEKKHGFIPPEISEEVARLIEIRLERLRRVQGKLDSTIRRDVQQHVARWRDEEGNLIMILHAIQNQHGYIPREVAMELSRELGVKLARIYEVTTFYHYFKLQPPGAHNVVVCNGTACYLKGAGDILGECRNQLGIAEGQTSADRQFHLDTVRCIGCCGMSPAIVVDGKTHGRVKTSDVAGIINAVRKPAPAAAS</sequence>
<comment type="cofactor">
    <cofactor evidence="7">
        <name>[2Fe-2S] cluster</name>
        <dbReference type="ChEBI" id="CHEBI:190135"/>
    </cofactor>
    <text evidence="7">Binds 1 [2Fe-2S] cluster.</text>
</comment>
<gene>
    <name evidence="8" type="ordered locus">Oter_1546</name>
</gene>
<evidence type="ECO:0000256" key="6">
    <source>
        <dbReference type="ARBA" id="ARBA00034078"/>
    </source>
</evidence>
<organism evidence="8 9">
    <name type="scientific">Opitutus terrae (strain DSM 11246 / JCM 15787 / PB90-1)</name>
    <dbReference type="NCBI Taxonomy" id="452637"/>
    <lineage>
        <taxon>Bacteria</taxon>
        <taxon>Pseudomonadati</taxon>
        <taxon>Verrucomicrobiota</taxon>
        <taxon>Opitutia</taxon>
        <taxon>Opitutales</taxon>
        <taxon>Opitutaceae</taxon>
        <taxon>Opitutus</taxon>
    </lineage>
</organism>
<keyword evidence="5 7" id="KW-0411">Iron-sulfur</keyword>
<evidence type="ECO:0000256" key="4">
    <source>
        <dbReference type="ARBA" id="ARBA00023004"/>
    </source>
</evidence>
<dbReference type="OrthoDB" id="9807941at2"/>
<dbReference type="InterPro" id="IPR041921">
    <property type="entry name" value="NuoE_N"/>
</dbReference>
<evidence type="ECO:0000256" key="2">
    <source>
        <dbReference type="ARBA" id="ARBA00022714"/>
    </source>
</evidence>
<dbReference type="InterPro" id="IPR028431">
    <property type="entry name" value="NADP_DH_HndA-like"/>
</dbReference>
<dbReference type="PIRSF" id="PIRSF000216">
    <property type="entry name" value="NADH_DH_24kDa"/>
    <property type="match status" value="1"/>
</dbReference>
<dbReference type="GO" id="GO:0051537">
    <property type="term" value="F:2 iron, 2 sulfur cluster binding"/>
    <property type="evidence" value="ECO:0007669"/>
    <property type="project" value="UniProtKB-KW"/>
</dbReference>
<dbReference type="Pfam" id="PF01257">
    <property type="entry name" value="2Fe-2S_thioredx"/>
    <property type="match status" value="1"/>
</dbReference>
<dbReference type="SUPFAM" id="SSF52833">
    <property type="entry name" value="Thioredoxin-like"/>
    <property type="match status" value="1"/>
</dbReference>
<proteinExistence type="inferred from homology"/>
<evidence type="ECO:0000256" key="3">
    <source>
        <dbReference type="ARBA" id="ARBA00022723"/>
    </source>
</evidence>
<dbReference type="CDD" id="cd03064">
    <property type="entry name" value="TRX_Fd_NuoE"/>
    <property type="match status" value="1"/>
</dbReference>
<dbReference type="AlphaFoldDB" id="B1ZTP4"/>
<dbReference type="HOGENOM" id="CLU_054362_2_0_0"/>
<comment type="cofactor">
    <cofactor evidence="6">
        <name>[2Fe-2S] cluster</name>
        <dbReference type="ChEBI" id="CHEBI:190135"/>
    </cofactor>
</comment>
<keyword evidence="8" id="KW-0830">Ubiquinone</keyword>
<name>B1ZTP4_OPITP</name>
<feature type="binding site" evidence="7">
    <location>
        <position position="151"/>
    </location>
    <ligand>
        <name>[2Fe-2S] cluster</name>
        <dbReference type="ChEBI" id="CHEBI:190135"/>
    </ligand>
</feature>
<dbReference type="EMBL" id="CP001032">
    <property type="protein sequence ID" value="ACB74830.1"/>
    <property type="molecule type" value="Genomic_DNA"/>
</dbReference>
<dbReference type="InterPro" id="IPR036249">
    <property type="entry name" value="Thioredoxin-like_sf"/>
</dbReference>
<reference evidence="8 9" key="1">
    <citation type="journal article" date="2011" name="J. Bacteriol.">
        <title>Genome sequence of the verrucomicrobium Opitutus terrae PB90-1, an abundant inhabitant of rice paddy soil ecosystems.</title>
        <authorList>
            <person name="van Passel M.W."/>
            <person name="Kant R."/>
            <person name="Palva A."/>
            <person name="Copeland A."/>
            <person name="Lucas S."/>
            <person name="Lapidus A."/>
            <person name="Glavina del Rio T."/>
            <person name="Pitluck S."/>
            <person name="Goltsman E."/>
            <person name="Clum A."/>
            <person name="Sun H."/>
            <person name="Schmutz J."/>
            <person name="Larimer F.W."/>
            <person name="Land M.L."/>
            <person name="Hauser L."/>
            <person name="Kyrpides N."/>
            <person name="Mikhailova N."/>
            <person name="Richardson P.P."/>
            <person name="Janssen P.H."/>
            <person name="de Vos W.M."/>
            <person name="Smidt H."/>
        </authorList>
    </citation>
    <scope>NUCLEOTIDE SEQUENCE [LARGE SCALE GENOMIC DNA]</scope>
    <source>
        <strain evidence="9">DSM 11246 / JCM 15787 / PB90-1</strain>
    </source>
</reference>
<dbReference type="GO" id="GO:0046872">
    <property type="term" value="F:metal ion binding"/>
    <property type="evidence" value="ECO:0007669"/>
    <property type="project" value="UniProtKB-KW"/>
</dbReference>
<dbReference type="PANTHER" id="PTHR43342">
    <property type="entry name" value="NADH-QUINONE OXIDOREDUCTASE, E SUBUNIT"/>
    <property type="match status" value="1"/>
</dbReference>
<dbReference type="eggNOG" id="COG1905">
    <property type="taxonomic scope" value="Bacteria"/>
</dbReference>
<dbReference type="PANTHER" id="PTHR43342:SF2">
    <property type="entry name" value="POTENTIAL NAD-REDUCING HYDROGENASE SUBUNIT"/>
    <property type="match status" value="1"/>
</dbReference>
<dbReference type="GO" id="GO:0016491">
    <property type="term" value="F:oxidoreductase activity"/>
    <property type="evidence" value="ECO:0007669"/>
    <property type="project" value="InterPro"/>
</dbReference>
<protein>
    <submittedName>
        <fullName evidence="8">NADH dehydrogenase (Ubiquinone) 24 kDa subunit</fullName>
    </submittedName>
</protein>
<dbReference type="InterPro" id="IPR002023">
    <property type="entry name" value="NuoE-like"/>
</dbReference>
<evidence type="ECO:0000313" key="9">
    <source>
        <dbReference type="Proteomes" id="UP000007013"/>
    </source>
</evidence>
<comment type="similarity">
    <text evidence="1">Belongs to the complex I 24 kDa subunit family.</text>
</comment>
<feature type="binding site" evidence="7">
    <location>
        <position position="187"/>
    </location>
    <ligand>
        <name>[2Fe-2S] cluster</name>
        <dbReference type="ChEBI" id="CHEBI:190135"/>
    </ligand>
</feature>
<dbReference type="STRING" id="452637.Oter_1546"/>
<dbReference type="InterPro" id="IPR042128">
    <property type="entry name" value="NuoE_dom"/>
</dbReference>
<accession>B1ZTP4</accession>
<keyword evidence="9" id="KW-1185">Reference proteome</keyword>
<feature type="binding site" evidence="7">
    <location>
        <position position="146"/>
    </location>
    <ligand>
        <name>[2Fe-2S] cluster</name>
        <dbReference type="ChEBI" id="CHEBI:190135"/>
    </ligand>
</feature>
<keyword evidence="4 7" id="KW-0408">Iron</keyword>
<keyword evidence="2 7" id="KW-0001">2Fe-2S</keyword>
<dbReference type="Proteomes" id="UP000007013">
    <property type="component" value="Chromosome"/>
</dbReference>